<dbReference type="EMBL" id="QGML01000510">
    <property type="protein sequence ID" value="TVY91598.1"/>
    <property type="molecule type" value="Genomic_DNA"/>
</dbReference>
<keyword evidence="2" id="KW-0472">Membrane</keyword>
<protein>
    <submittedName>
        <fullName evidence="3">Uncharacterized protein</fullName>
    </submittedName>
</protein>
<gene>
    <name evidence="3" type="ORF">LAWI1_G003938</name>
</gene>
<evidence type="ECO:0000313" key="3">
    <source>
        <dbReference type="EMBL" id="TVY91598.1"/>
    </source>
</evidence>
<feature type="region of interest" description="Disordered" evidence="1">
    <location>
        <begin position="228"/>
        <end position="262"/>
    </location>
</feature>
<feature type="transmembrane region" description="Helical" evidence="2">
    <location>
        <begin position="31"/>
        <end position="53"/>
    </location>
</feature>
<feature type="compositionally biased region" description="Polar residues" evidence="1">
    <location>
        <begin position="317"/>
        <end position="330"/>
    </location>
</feature>
<keyword evidence="2" id="KW-1133">Transmembrane helix</keyword>
<evidence type="ECO:0000313" key="4">
    <source>
        <dbReference type="Proteomes" id="UP000315522"/>
    </source>
</evidence>
<keyword evidence="4" id="KW-1185">Reference proteome</keyword>
<organism evidence="3 4">
    <name type="scientific">Lachnellula willkommii</name>
    <dbReference type="NCBI Taxonomy" id="215461"/>
    <lineage>
        <taxon>Eukaryota</taxon>
        <taxon>Fungi</taxon>
        <taxon>Dikarya</taxon>
        <taxon>Ascomycota</taxon>
        <taxon>Pezizomycotina</taxon>
        <taxon>Leotiomycetes</taxon>
        <taxon>Helotiales</taxon>
        <taxon>Lachnaceae</taxon>
        <taxon>Lachnellula</taxon>
    </lineage>
</organism>
<dbReference type="Proteomes" id="UP000315522">
    <property type="component" value="Unassembled WGS sequence"/>
</dbReference>
<name>A0A559MFB3_9HELO</name>
<accession>A0A559MFB3</accession>
<comment type="caution">
    <text evidence="3">The sequence shown here is derived from an EMBL/GenBank/DDBJ whole genome shotgun (WGS) entry which is preliminary data.</text>
</comment>
<evidence type="ECO:0000256" key="2">
    <source>
        <dbReference type="SAM" id="Phobius"/>
    </source>
</evidence>
<sequence length="550" mass="60631">MGSRRYPNLQPSIPTSAAKASTTARILKPSIVLGAVTLLIIASVSGMVIGVGILRGRHVIGVMVAHGLVVVASSLGISYVLLHFIAACRNEPVGIVRPPELRLHAACFIFARLGLAVWIIVMIFSSAVASRPSICKNGGKDCRTTLVEVVMSSLAFIATGTILTALEACPYPFQSPEVFHVARKVSVRVSSFDEDFLERSVSNASSFDQENAYATEKELSNVKESIRRKPLPMTPPVGSEMPEVSEPQRPITPLLPMGGKPRTRSWGEEWAHLVSDTRSKGLTHSDSAISGLSSSSSGYMSSDSSELSVSKRERQSRTVTPSSSISNLSKRSPLATMRSADYPDVVVRPSLRYCPPNIPAPHEWNPFQTASLSQLLPVADVHSLQRRSMSMGGQQPQMIRRPSQRLPTLAHQQRRPPLTARRSCDIKVPGAYIDFYLSLELEQNLEHANKIEVVSVAQNKSGREVKTQAPRKDCVKWKQDEVKVVDTKLRCREKRPVVPFLQTRVGQDISRPYAAEENRGKENLARGKQSKRLSLGDMTDEFDKMLDVYR</sequence>
<reference evidence="3 4" key="1">
    <citation type="submission" date="2018-05" db="EMBL/GenBank/DDBJ databases">
        <title>Genome sequencing and assembly of the regulated plant pathogen Lachnellula willkommii and related sister species for the development of diagnostic species identification markers.</title>
        <authorList>
            <person name="Giroux E."/>
            <person name="Bilodeau G."/>
        </authorList>
    </citation>
    <scope>NUCLEOTIDE SEQUENCE [LARGE SCALE GENOMIC DNA]</scope>
    <source>
        <strain evidence="3 4">CBS 172.35</strain>
    </source>
</reference>
<feature type="region of interest" description="Disordered" evidence="1">
    <location>
        <begin position="278"/>
        <end position="332"/>
    </location>
</feature>
<evidence type="ECO:0000256" key="1">
    <source>
        <dbReference type="SAM" id="MobiDB-lite"/>
    </source>
</evidence>
<proteinExistence type="predicted"/>
<keyword evidence="2" id="KW-0812">Transmembrane</keyword>
<feature type="transmembrane region" description="Helical" evidence="2">
    <location>
        <begin position="101"/>
        <end position="124"/>
    </location>
</feature>
<feature type="compositionally biased region" description="Low complexity" evidence="1">
    <location>
        <begin position="285"/>
        <end position="308"/>
    </location>
</feature>
<dbReference type="AlphaFoldDB" id="A0A559MFB3"/>
<feature type="transmembrane region" description="Helical" evidence="2">
    <location>
        <begin position="60"/>
        <end position="81"/>
    </location>
</feature>